<dbReference type="EMBL" id="SMFY01000001">
    <property type="protein sequence ID" value="TCK31224.1"/>
    <property type="molecule type" value="Genomic_DNA"/>
</dbReference>
<evidence type="ECO:0000313" key="2">
    <source>
        <dbReference type="Proteomes" id="UP000295030"/>
    </source>
</evidence>
<evidence type="ECO:0000313" key="1">
    <source>
        <dbReference type="EMBL" id="TCK31224.1"/>
    </source>
</evidence>
<name>A0A4R1I762_ANCAQ</name>
<reference evidence="1 2" key="1">
    <citation type="submission" date="2019-03" db="EMBL/GenBank/DDBJ databases">
        <title>Genomic Encyclopedia of Type Strains, Phase IV (KMG-IV): sequencing the most valuable type-strain genomes for metagenomic binning, comparative biology and taxonomic classification.</title>
        <authorList>
            <person name="Goeker M."/>
        </authorList>
    </citation>
    <scope>NUCLEOTIDE SEQUENCE [LARGE SCALE GENOMIC DNA]</scope>
    <source>
        <strain evidence="1 2">DSM 101</strain>
    </source>
</reference>
<dbReference type="OrthoDB" id="9892674at2"/>
<comment type="caution">
    <text evidence="1">The sequence shown here is derived from an EMBL/GenBank/DDBJ whole genome shotgun (WGS) entry which is preliminary data.</text>
</comment>
<keyword evidence="2" id="KW-1185">Reference proteome</keyword>
<sequence>MTTREEAAEALAGQFSDTADWRRRVAEEHDSSANKQAAELLERLQAMAEAPDSIPVNALDALASTYDEGEPYTLSEATSEIMRAIGFRSFPNSPQRVIDDLLHALMPNVSTQAAIYLISRKEAARAVAEQARMAEGRPANI</sequence>
<protein>
    <submittedName>
        <fullName evidence="1">Uncharacterized protein</fullName>
    </submittedName>
</protein>
<dbReference type="RefSeq" id="WP_131834455.1">
    <property type="nucleotide sequence ID" value="NZ_SMFY01000001.1"/>
</dbReference>
<accession>A0A4R1I762</accession>
<dbReference type="Proteomes" id="UP000295030">
    <property type="component" value="Unassembled WGS sequence"/>
</dbReference>
<proteinExistence type="predicted"/>
<gene>
    <name evidence="1" type="ORF">EV667_1330</name>
</gene>
<dbReference type="AlphaFoldDB" id="A0A4R1I762"/>
<organism evidence="1 2">
    <name type="scientific">Ancylobacter aquaticus</name>
    <dbReference type="NCBI Taxonomy" id="100"/>
    <lineage>
        <taxon>Bacteria</taxon>
        <taxon>Pseudomonadati</taxon>
        <taxon>Pseudomonadota</taxon>
        <taxon>Alphaproteobacteria</taxon>
        <taxon>Hyphomicrobiales</taxon>
        <taxon>Xanthobacteraceae</taxon>
        <taxon>Ancylobacter</taxon>
    </lineage>
</organism>